<comment type="caution">
    <text evidence="2">The sequence shown here is derived from an EMBL/GenBank/DDBJ whole genome shotgun (WGS) entry which is preliminary data.</text>
</comment>
<proteinExistence type="predicted"/>
<evidence type="ECO:0000313" key="2">
    <source>
        <dbReference type="EMBL" id="PIU24631.1"/>
    </source>
</evidence>
<sequence length="63" mass="7595">MEHKHFHHGTKFIKDNGLKFKIVYTEKFQTRAEAMKREKQLKGWARAKRRSLIADDLELLKKL</sequence>
<dbReference type="Proteomes" id="UP000229896">
    <property type="component" value="Unassembled WGS sequence"/>
</dbReference>
<organism evidence="2 3">
    <name type="scientific">Candidatus Berkelbacteria bacterium CG08_land_8_20_14_0_20_39_8</name>
    <dbReference type="NCBI Taxonomy" id="1974511"/>
    <lineage>
        <taxon>Bacteria</taxon>
        <taxon>Candidatus Berkelbacteria</taxon>
    </lineage>
</organism>
<gene>
    <name evidence="2" type="ORF">COT12_00060</name>
</gene>
<reference evidence="3" key="1">
    <citation type="submission" date="2017-09" db="EMBL/GenBank/DDBJ databases">
        <title>Depth-based differentiation of microbial function through sediment-hosted aquifers and enrichment of novel symbionts in the deep terrestrial subsurface.</title>
        <authorList>
            <person name="Probst A.J."/>
            <person name="Ladd B."/>
            <person name="Jarett J.K."/>
            <person name="Geller-Mcgrath D.E."/>
            <person name="Sieber C.M.K."/>
            <person name="Emerson J.B."/>
            <person name="Anantharaman K."/>
            <person name="Thomas B.C."/>
            <person name="Malmstrom R."/>
            <person name="Stieglmeier M."/>
            <person name="Klingl A."/>
            <person name="Woyke T."/>
            <person name="Ryan C.M."/>
            <person name="Banfield J.F."/>
        </authorList>
    </citation>
    <scope>NUCLEOTIDE SEQUENCE [LARGE SCALE GENOMIC DNA]</scope>
</reference>
<dbReference type="InterPro" id="IPR035901">
    <property type="entry name" value="GIY-YIG_endonuc_sf"/>
</dbReference>
<name>A0A2M6YD67_9BACT</name>
<dbReference type="AlphaFoldDB" id="A0A2M6YD67"/>
<accession>A0A2M6YD67</accession>
<evidence type="ECO:0000313" key="3">
    <source>
        <dbReference type="Proteomes" id="UP000229896"/>
    </source>
</evidence>
<dbReference type="InterPro" id="IPR000305">
    <property type="entry name" value="GIY-YIG_endonuc"/>
</dbReference>
<protein>
    <recommendedName>
        <fullName evidence="1">GIY-YIG domain-containing protein</fullName>
    </recommendedName>
</protein>
<feature type="domain" description="GIY-YIG" evidence="1">
    <location>
        <begin position="4"/>
        <end position="48"/>
    </location>
</feature>
<dbReference type="Pfam" id="PF01541">
    <property type="entry name" value="GIY-YIG"/>
    <property type="match status" value="1"/>
</dbReference>
<dbReference type="Gene3D" id="3.40.1440.10">
    <property type="entry name" value="GIY-YIG endonuclease"/>
    <property type="match status" value="1"/>
</dbReference>
<evidence type="ECO:0000259" key="1">
    <source>
        <dbReference type="Pfam" id="PF01541"/>
    </source>
</evidence>
<dbReference type="EMBL" id="PEXI01000003">
    <property type="protein sequence ID" value="PIU24631.1"/>
    <property type="molecule type" value="Genomic_DNA"/>
</dbReference>